<comment type="caution">
    <text evidence="8">The sequence shown here is derived from an EMBL/GenBank/DDBJ whole genome shotgun (WGS) entry which is preliminary data.</text>
</comment>
<dbReference type="Pfam" id="PF05199">
    <property type="entry name" value="GMC_oxred_C"/>
    <property type="match status" value="1"/>
</dbReference>
<comment type="cofactor">
    <cofactor evidence="1">
        <name>FAD</name>
        <dbReference type="ChEBI" id="CHEBI:57692"/>
    </cofactor>
</comment>
<reference evidence="8" key="1">
    <citation type="submission" date="2022-06" db="EMBL/GenBank/DDBJ databases">
        <title>Draft genome sequence of Streptomyces sp. RB6PN25 isolated from peat swamp forest in Thailand.</title>
        <authorList>
            <person name="Duangmal K."/>
            <person name="Klaysubun C."/>
        </authorList>
    </citation>
    <scope>NUCLEOTIDE SEQUENCE</scope>
    <source>
        <strain evidence="8">RB6PN25</strain>
    </source>
</reference>
<dbReference type="Pfam" id="PF00732">
    <property type="entry name" value="GMC_oxred_N"/>
    <property type="match status" value="1"/>
</dbReference>
<dbReference type="InterPro" id="IPR036188">
    <property type="entry name" value="FAD/NAD-bd_sf"/>
</dbReference>
<dbReference type="PANTHER" id="PTHR11552:SF147">
    <property type="entry name" value="CHOLINE DEHYDROGENASE, MITOCHONDRIAL"/>
    <property type="match status" value="1"/>
</dbReference>
<evidence type="ECO:0000256" key="4">
    <source>
        <dbReference type="ARBA" id="ARBA00022827"/>
    </source>
</evidence>
<sequence length="558" mass="59608">MTTTPDPVAAVREWEYVIVGAGSAGAVTAARLAARDSGNVLLLEAGCDQPCPRDRAHPLADAGRLVLAGYNWDYRANLRTSSRLEDLVRDADPAGALGRTGEPDATGAAGGRTAARALWERFPYQLGKVVGGGSAVNGAIALRGLPRDFAAWEAYGNPDWSWERVLPFYKDIENDTDFPGHLHGDSGPLPIRRTPHDQVHELDAAFWQECNRQGVADLPDLNAGDGAGVGPIPGNSVDGERVDAATAFLAGARDLPNLRLRTGVRVTRVLFEKNRAIGVEAETDGRLTTIRARHVVLSAGAVGTPVILQRSGVGGAGLLRALGITPAVVDLPGVGRDLVDHPSVVIWSQPADGVCTPGLPWRQVAARMSSGFDDDVDIQVGLLNNVESHTIPGFADRLGWPLVVGASVMLMRPRSRGRVFLDSADPYAAPVIELGLGTDPEDVERLCHGVRRAWSFLRSDGLASRLTRTQFWSDRMVASDGVVRSGVRHIMNPGWHAAGSCRMGPETDPWAVADQEGRVHGTENLRIADASLFPTIPSAPTNLTTLMLAEKLARSTKE</sequence>
<dbReference type="RefSeq" id="WP_255922635.1">
    <property type="nucleotide sequence ID" value="NZ_JANFNG010000024.1"/>
</dbReference>
<evidence type="ECO:0000256" key="1">
    <source>
        <dbReference type="ARBA" id="ARBA00001974"/>
    </source>
</evidence>
<dbReference type="PROSITE" id="PS00623">
    <property type="entry name" value="GMC_OXRED_1"/>
    <property type="match status" value="1"/>
</dbReference>
<gene>
    <name evidence="8" type="ORF">NGB36_24375</name>
</gene>
<evidence type="ECO:0000259" key="7">
    <source>
        <dbReference type="PROSITE" id="PS00624"/>
    </source>
</evidence>
<organism evidence="8 9">
    <name type="scientific">Streptomyces humicola</name>
    <dbReference type="NCBI Taxonomy" id="2953240"/>
    <lineage>
        <taxon>Bacteria</taxon>
        <taxon>Bacillati</taxon>
        <taxon>Actinomycetota</taxon>
        <taxon>Actinomycetes</taxon>
        <taxon>Kitasatosporales</taxon>
        <taxon>Streptomycetaceae</taxon>
        <taxon>Streptomyces</taxon>
    </lineage>
</organism>
<protein>
    <submittedName>
        <fullName evidence="8">GMC family oxidoreductase N-terminal domain-containing protein</fullName>
    </submittedName>
</protein>
<keyword evidence="3 5" id="KW-0285">Flavoprotein</keyword>
<dbReference type="Proteomes" id="UP001057702">
    <property type="component" value="Unassembled WGS sequence"/>
</dbReference>
<dbReference type="PROSITE" id="PS00624">
    <property type="entry name" value="GMC_OXRED_2"/>
    <property type="match status" value="1"/>
</dbReference>
<evidence type="ECO:0000313" key="8">
    <source>
        <dbReference type="EMBL" id="MCQ4083649.1"/>
    </source>
</evidence>
<dbReference type="InterPro" id="IPR000172">
    <property type="entry name" value="GMC_OxRdtase_N"/>
</dbReference>
<dbReference type="Gene3D" id="3.50.50.60">
    <property type="entry name" value="FAD/NAD(P)-binding domain"/>
    <property type="match status" value="1"/>
</dbReference>
<evidence type="ECO:0000259" key="6">
    <source>
        <dbReference type="PROSITE" id="PS00623"/>
    </source>
</evidence>
<comment type="similarity">
    <text evidence="2 5">Belongs to the GMC oxidoreductase family.</text>
</comment>
<dbReference type="SUPFAM" id="SSF54373">
    <property type="entry name" value="FAD-linked reductases, C-terminal domain"/>
    <property type="match status" value="1"/>
</dbReference>
<name>A0ABT1Q181_9ACTN</name>
<evidence type="ECO:0000256" key="2">
    <source>
        <dbReference type="ARBA" id="ARBA00010790"/>
    </source>
</evidence>
<feature type="domain" description="Glucose-methanol-choline oxidoreductase N-terminal" evidence="7">
    <location>
        <begin position="300"/>
        <end position="314"/>
    </location>
</feature>
<accession>A0ABT1Q181</accession>
<keyword evidence="4 5" id="KW-0274">FAD</keyword>
<dbReference type="EMBL" id="JANFNG010000024">
    <property type="protein sequence ID" value="MCQ4083649.1"/>
    <property type="molecule type" value="Genomic_DNA"/>
</dbReference>
<dbReference type="PIRSF" id="PIRSF000137">
    <property type="entry name" value="Alcohol_oxidase"/>
    <property type="match status" value="1"/>
</dbReference>
<evidence type="ECO:0000313" key="9">
    <source>
        <dbReference type="Proteomes" id="UP001057702"/>
    </source>
</evidence>
<dbReference type="Gene3D" id="3.30.410.40">
    <property type="match status" value="1"/>
</dbReference>
<evidence type="ECO:0000256" key="3">
    <source>
        <dbReference type="ARBA" id="ARBA00022630"/>
    </source>
</evidence>
<proteinExistence type="inferred from homology"/>
<keyword evidence="9" id="KW-1185">Reference proteome</keyword>
<feature type="domain" description="Glucose-methanol-choline oxidoreductase N-terminal" evidence="6">
    <location>
        <begin position="127"/>
        <end position="150"/>
    </location>
</feature>
<dbReference type="PANTHER" id="PTHR11552">
    <property type="entry name" value="GLUCOSE-METHANOL-CHOLINE GMC OXIDOREDUCTASE"/>
    <property type="match status" value="1"/>
</dbReference>
<dbReference type="InterPro" id="IPR007867">
    <property type="entry name" value="GMC_OxRtase_C"/>
</dbReference>
<dbReference type="InterPro" id="IPR012132">
    <property type="entry name" value="GMC_OxRdtase"/>
</dbReference>
<dbReference type="SUPFAM" id="SSF51905">
    <property type="entry name" value="FAD/NAD(P)-binding domain"/>
    <property type="match status" value="1"/>
</dbReference>
<evidence type="ECO:0000256" key="5">
    <source>
        <dbReference type="RuleBase" id="RU003968"/>
    </source>
</evidence>